<comment type="function">
    <text evidence="2 7">Catalyzes the formation of N(7)-methylguanine at position 46 (m7G46) in tRNA.</text>
</comment>
<evidence type="ECO:0000256" key="1">
    <source>
        <dbReference type="ARBA" id="ARBA00000142"/>
    </source>
</evidence>
<feature type="binding site" evidence="7">
    <location>
        <position position="59"/>
    </location>
    <ligand>
        <name>S-adenosyl-L-methionine</name>
        <dbReference type="ChEBI" id="CHEBI:59789"/>
    </ligand>
</feature>
<dbReference type="RefSeq" id="WP_258210722.1">
    <property type="nucleotide sequence ID" value="NZ_CP102734.1"/>
</dbReference>
<dbReference type="EMBL" id="CP102734">
    <property type="protein sequence ID" value="UVD81548.1"/>
    <property type="molecule type" value="Genomic_DNA"/>
</dbReference>
<dbReference type="InterPro" id="IPR055361">
    <property type="entry name" value="tRNA_methyltr_TrmB_bact"/>
</dbReference>
<protein>
    <recommendedName>
        <fullName evidence="7">tRNA (guanine-N(7)-)-methyltransferase</fullName>
        <ecNumber evidence="7">2.1.1.33</ecNumber>
    </recommendedName>
    <alternativeName>
        <fullName evidence="7">tRNA (guanine(46)-N(7))-methyltransferase</fullName>
    </alternativeName>
    <alternativeName>
        <fullName evidence="7">tRNA(m7G46)-methyltransferase</fullName>
    </alternativeName>
</protein>
<keyword evidence="5 7" id="KW-0949">S-adenosyl-L-methionine</keyword>
<organism evidence="8 9">
    <name type="scientific">Mycoplasma iguanae</name>
    <dbReference type="NCBI Taxonomy" id="292461"/>
    <lineage>
        <taxon>Bacteria</taxon>
        <taxon>Bacillati</taxon>
        <taxon>Mycoplasmatota</taxon>
        <taxon>Mollicutes</taxon>
        <taxon>Mycoplasmataceae</taxon>
        <taxon>Mycoplasma</taxon>
    </lineage>
</organism>
<dbReference type="PANTHER" id="PTHR23417">
    <property type="entry name" value="3-DEOXY-D-MANNO-OCTULOSONIC-ACID TRANSFERASE/TRNA GUANINE-N 7 - -METHYLTRANSFERASE"/>
    <property type="match status" value="1"/>
</dbReference>
<dbReference type="NCBIfam" id="NF001080">
    <property type="entry name" value="PRK00121.2-2"/>
    <property type="match status" value="1"/>
</dbReference>
<feature type="binding site" evidence="7">
    <location>
        <position position="107"/>
    </location>
    <ligand>
        <name>S-adenosyl-L-methionine</name>
        <dbReference type="ChEBI" id="CHEBI:59789"/>
    </ligand>
</feature>
<evidence type="ECO:0000313" key="8">
    <source>
        <dbReference type="EMBL" id="UVD81548.1"/>
    </source>
</evidence>
<keyword evidence="6 7" id="KW-0819">tRNA processing</keyword>
<keyword evidence="4 7" id="KW-0808">Transferase</keyword>
<dbReference type="EC" id="2.1.1.33" evidence="7"/>
<dbReference type="Proteomes" id="UP001059252">
    <property type="component" value="Chromosome"/>
</dbReference>
<dbReference type="InterPro" id="IPR003358">
    <property type="entry name" value="tRNA_(Gua-N-7)_MeTrfase_Trmb"/>
</dbReference>
<dbReference type="NCBIfam" id="TIGR00091">
    <property type="entry name" value="tRNA (guanosine(46)-N7)-methyltransferase TrmB"/>
    <property type="match status" value="1"/>
</dbReference>
<keyword evidence="3 7" id="KW-0489">Methyltransferase</keyword>
<evidence type="ECO:0000256" key="5">
    <source>
        <dbReference type="ARBA" id="ARBA00022691"/>
    </source>
</evidence>
<dbReference type="InterPro" id="IPR029063">
    <property type="entry name" value="SAM-dependent_MTases_sf"/>
</dbReference>
<comment type="similarity">
    <text evidence="7">Belongs to the class I-like SAM-binding methyltransferase superfamily. TrmB family.</text>
</comment>
<dbReference type="PROSITE" id="PS51625">
    <property type="entry name" value="SAM_MT_TRMB"/>
    <property type="match status" value="1"/>
</dbReference>
<evidence type="ECO:0000256" key="7">
    <source>
        <dbReference type="HAMAP-Rule" id="MF_01057"/>
    </source>
</evidence>
<proteinExistence type="inferred from homology"/>
<sequence length="202" mass="23520">MRLRNIKNSKELLLASDFTLQQFPYIITANTVIEMGMGKAEMLVQLAEQNRHLEFIGIEKYPTVAYKSLKKAAAKELKNFKIINLDIKDLPGKLLGKTDLIWLTFSDPWPKKRHHKRRLTYKSFLKIYKELLSENGVLKMKTDNDDLFAYSIESLKSFGAEIIHLTDDLHNSQWAVGNIMTGYEKKWTERGKKINYLAAKFY</sequence>
<dbReference type="Pfam" id="PF02390">
    <property type="entry name" value="Methyltransf_4"/>
    <property type="match status" value="1"/>
</dbReference>
<keyword evidence="9" id="KW-1185">Reference proteome</keyword>
<feature type="binding site" evidence="7">
    <location>
        <position position="111"/>
    </location>
    <ligand>
        <name>substrate</name>
    </ligand>
</feature>
<evidence type="ECO:0000256" key="3">
    <source>
        <dbReference type="ARBA" id="ARBA00022603"/>
    </source>
</evidence>
<accession>A0ABY5R7R2</accession>
<gene>
    <name evidence="7 8" type="primary">trmB</name>
    <name evidence="8" type="ORF">NV226_02350</name>
</gene>
<evidence type="ECO:0000256" key="6">
    <source>
        <dbReference type="ARBA" id="ARBA00022694"/>
    </source>
</evidence>
<feature type="binding site" evidence="7">
    <location>
        <begin position="181"/>
        <end position="184"/>
    </location>
    <ligand>
        <name>substrate</name>
    </ligand>
</feature>
<dbReference type="SUPFAM" id="SSF53335">
    <property type="entry name" value="S-adenosyl-L-methionine-dependent methyltransferases"/>
    <property type="match status" value="1"/>
</dbReference>
<reference evidence="8" key="1">
    <citation type="submission" date="2022-08" db="EMBL/GenBank/DDBJ databases">
        <title>Complete genome of Mycoplasma iguanae type strain 2327.</title>
        <authorList>
            <person name="Spergser J."/>
        </authorList>
    </citation>
    <scope>NUCLEOTIDE SEQUENCE</scope>
    <source>
        <strain evidence="8">2327</strain>
    </source>
</reference>
<name>A0ABY5R7R2_9MOLU</name>
<dbReference type="Gene3D" id="3.40.50.150">
    <property type="entry name" value="Vaccinia Virus protein VP39"/>
    <property type="match status" value="1"/>
</dbReference>
<comment type="caution">
    <text evidence="7">Lacks conserved residue(s) required for the propagation of feature annotation.</text>
</comment>
<feature type="binding site" evidence="7">
    <location>
        <position position="86"/>
    </location>
    <ligand>
        <name>S-adenosyl-L-methionine</name>
        <dbReference type="ChEBI" id="CHEBI:59789"/>
    </ligand>
</feature>
<comment type="catalytic activity">
    <reaction evidence="1 7">
        <text>guanosine(46) in tRNA + S-adenosyl-L-methionine = N(7)-methylguanosine(46) in tRNA + S-adenosyl-L-homocysteine</text>
        <dbReference type="Rhea" id="RHEA:42708"/>
        <dbReference type="Rhea" id="RHEA-COMP:10188"/>
        <dbReference type="Rhea" id="RHEA-COMP:10189"/>
        <dbReference type="ChEBI" id="CHEBI:57856"/>
        <dbReference type="ChEBI" id="CHEBI:59789"/>
        <dbReference type="ChEBI" id="CHEBI:74269"/>
        <dbReference type="ChEBI" id="CHEBI:74480"/>
        <dbReference type="EC" id="2.1.1.33"/>
    </reaction>
</comment>
<dbReference type="HAMAP" id="MF_01057">
    <property type="entry name" value="tRNA_methyltr_TrmB"/>
    <property type="match status" value="1"/>
</dbReference>
<feature type="binding site" evidence="7">
    <location>
        <position position="143"/>
    </location>
    <ligand>
        <name>substrate</name>
    </ligand>
</feature>
<evidence type="ECO:0000256" key="2">
    <source>
        <dbReference type="ARBA" id="ARBA00003015"/>
    </source>
</evidence>
<dbReference type="GO" id="GO:0008176">
    <property type="term" value="F:tRNA (guanine(46)-N7)-methyltransferase activity"/>
    <property type="evidence" value="ECO:0007669"/>
    <property type="project" value="UniProtKB-EC"/>
</dbReference>
<dbReference type="PANTHER" id="PTHR23417:SF14">
    <property type="entry name" value="PENTACOTRIPEPTIDE-REPEAT REGION OF PRORP DOMAIN-CONTAINING PROTEIN"/>
    <property type="match status" value="1"/>
</dbReference>
<comment type="pathway">
    <text evidence="7">tRNA modification; N(7)-methylguanine-tRNA biosynthesis.</text>
</comment>
<evidence type="ECO:0000256" key="4">
    <source>
        <dbReference type="ARBA" id="ARBA00022679"/>
    </source>
</evidence>
<feature type="binding site" evidence="7">
    <location>
        <position position="34"/>
    </location>
    <ligand>
        <name>S-adenosyl-L-methionine</name>
        <dbReference type="ChEBI" id="CHEBI:59789"/>
    </ligand>
</feature>
<evidence type="ECO:0000313" key="9">
    <source>
        <dbReference type="Proteomes" id="UP001059252"/>
    </source>
</evidence>